<feature type="transmembrane region" description="Helical" evidence="1">
    <location>
        <begin position="62"/>
        <end position="83"/>
    </location>
</feature>
<evidence type="ECO:0000313" key="2">
    <source>
        <dbReference type="EMBL" id="WIF96704.1"/>
    </source>
</evidence>
<dbReference type="InterPro" id="IPR025495">
    <property type="entry name" value="DUF4386"/>
</dbReference>
<gene>
    <name evidence="2" type="ORF">QNI29_13200</name>
</gene>
<keyword evidence="1" id="KW-0812">Transmembrane</keyword>
<proteinExistence type="predicted"/>
<feature type="transmembrane region" description="Helical" evidence="1">
    <location>
        <begin position="12"/>
        <end position="34"/>
    </location>
</feature>
<sequence>MNTANTPIQQKAAVISGIALLLMTLAAISAQGFIHSSLVVNEDAATTFKNIQASQSLFRIEILGWLLIILLDIIVSWGFYIVLKPFHHGYALLAGWLRLLYTAILAMAVSHLVITSSAVQNVESGLPPDNFAQQVMRSISSFEDIWSFGLIIFGVHLILVGLVAMSTEKIPKMISILVVLAGFSYSGIHTMYTFLPQIEGLTAQLEWVLMAPMVVGELGFGLWLLVKGRKWTMN</sequence>
<organism evidence="2 3">
    <name type="scientific">Pontibacillus chungwhensis</name>
    <dbReference type="NCBI Taxonomy" id="265426"/>
    <lineage>
        <taxon>Bacteria</taxon>
        <taxon>Bacillati</taxon>
        <taxon>Bacillota</taxon>
        <taxon>Bacilli</taxon>
        <taxon>Bacillales</taxon>
        <taxon>Bacillaceae</taxon>
        <taxon>Pontibacillus</taxon>
    </lineage>
</organism>
<protein>
    <submittedName>
        <fullName evidence="2">DUF4386 domain-containing protein</fullName>
    </submittedName>
</protein>
<dbReference type="EMBL" id="CP126446">
    <property type="protein sequence ID" value="WIF96704.1"/>
    <property type="molecule type" value="Genomic_DNA"/>
</dbReference>
<dbReference type="Pfam" id="PF14329">
    <property type="entry name" value="DUF4386"/>
    <property type="match status" value="1"/>
</dbReference>
<evidence type="ECO:0000256" key="1">
    <source>
        <dbReference type="SAM" id="Phobius"/>
    </source>
</evidence>
<evidence type="ECO:0000313" key="3">
    <source>
        <dbReference type="Proteomes" id="UP001236652"/>
    </source>
</evidence>
<keyword evidence="3" id="KW-1185">Reference proteome</keyword>
<keyword evidence="1" id="KW-0472">Membrane</keyword>
<feature type="transmembrane region" description="Helical" evidence="1">
    <location>
        <begin position="145"/>
        <end position="164"/>
    </location>
</feature>
<name>A0ABY8UW15_9BACI</name>
<feature type="transmembrane region" description="Helical" evidence="1">
    <location>
        <begin position="176"/>
        <end position="195"/>
    </location>
</feature>
<reference evidence="2 3" key="1">
    <citation type="submission" date="2023-05" db="EMBL/GenBank/DDBJ databases">
        <title>Comparative genomics reveals the evidence of polycyclic aromatic hydrocarbons degradation in moderately halophilic genus Pontibacillus.</title>
        <authorList>
            <person name="Yang H."/>
            <person name="Qian Z."/>
        </authorList>
    </citation>
    <scope>NUCLEOTIDE SEQUENCE [LARGE SCALE GENOMIC DNA]</scope>
    <source>
        <strain evidence="3">HN14</strain>
    </source>
</reference>
<dbReference type="Proteomes" id="UP001236652">
    <property type="component" value="Chromosome"/>
</dbReference>
<feature type="transmembrane region" description="Helical" evidence="1">
    <location>
        <begin position="207"/>
        <end position="226"/>
    </location>
</feature>
<keyword evidence="1" id="KW-1133">Transmembrane helix</keyword>
<accession>A0ABY8UW15</accession>
<feature type="transmembrane region" description="Helical" evidence="1">
    <location>
        <begin position="90"/>
        <end position="114"/>
    </location>
</feature>
<dbReference type="RefSeq" id="WP_231416970.1">
    <property type="nucleotide sequence ID" value="NZ_CP126446.1"/>
</dbReference>